<dbReference type="InterPro" id="IPR005467">
    <property type="entry name" value="His_kinase_dom"/>
</dbReference>
<dbReference type="SUPFAM" id="SSF63829">
    <property type="entry name" value="Calcium-dependent phosphotriesterase"/>
    <property type="match status" value="2"/>
</dbReference>
<evidence type="ECO:0000256" key="5">
    <source>
        <dbReference type="ARBA" id="ARBA00023125"/>
    </source>
</evidence>
<dbReference type="CDD" id="cd00156">
    <property type="entry name" value="REC"/>
    <property type="match status" value="1"/>
</dbReference>
<dbReference type="PROSITE" id="PS50110">
    <property type="entry name" value="RESPONSE_REGULATORY"/>
    <property type="match status" value="1"/>
</dbReference>
<dbReference type="SMART" id="SM00342">
    <property type="entry name" value="HTH_ARAC"/>
    <property type="match status" value="1"/>
</dbReference>
<dbReference type="SMART" id="SM00388">
    <property type="entry name" value="HisKA"/>
    <property type="match status" value="1"/>
</dbReference>
<evidence type="ECO:0000256" key="1">
    <source>
        <dbReference type="ARBA" id="ARBA00000085"/>
    </source>
</evidence>
<dbReference type="Gene3D" id="3.30.565.10">
    <property type="entry name" value="Histidine kinase-like ATPase, C-terminal domain"/>
    <property type="match status" value="1"/>
</dbReference>
<feature type="transmembrane region" description="Helical" evidence="8">
    <location>
        <begin position="797"/>
        <end position="818"/>
    </location>
</feature>
<dbReference type="Pfam" id="PF00512">
    <property type="entry name" value="HisKA"/>
    <property type="match status" value="1"/>
</dbReference>
<dbReference type="GO" id="GO:0000155">
    <property type="term" value="F:phosphorelay sensor kinase activity"/>
    <property type="evidence" value="ECO:0007669"/>
    <property type="project" value="InterPro"/>
</dbReference>
<keyword evidence="8" id="KW-0472">Membrane</keyword>
<evidence type="ECO:0000256" key="7">
    <source>
        <dbReference type="PROSITE-ProRule" id="PRU00169"/>
    </source>
</evidence>
<dbReference type="EC" id="2.7.13.3" evidence="2"/>
<evidence type="ECO:0000256" key="4">
    <source>
        <dbReference type="ARBA" id="ARBA00023015"/>
    </source>
</evidence>
<dbReference type="InterPro" id="IPR018060">
    <property type="entry name" value="HTH_AraC"/>
</dbReference>
<dbReference type="InterPro" id="IPR036097">
    <property type="entry name" value="HisK_dim/P_sf"/>
</dbReference>
<dbReference type="SUPFAM" id="SSF52172">
    <property type="entry name" value="CheY-like"/>
    <property type="match status" value="1"/>
</dbReference>
<dbReference type="PROSITE" id="PS00041">
    <property type="entry name" value="HTH_ARAC_FAMILY_1"/>
    <property type="match status" value="1"/>
</dbReference>
<dbReference type="SUPFAM" id="SSF55874">
    <property type="entry name" value="ATPase domain of HSP90 chaperone/DNA topoisomerase II/histidine kinase"/>
    <property type="match status" value="1"/>
</dbReference>
<keyword evidence="13" id="KW-1185">Reference proteome</keyword>
<dbReference type="InterPro" id="IPR003661">
    <property type="entry name" value="HisK_dim/P_dom"/>
</dbReference>
<dbReference type="Gene3D" id="1.10.287.130">
    <property type="match status" value="1"/>
</dbReference>
<dbReference type="InterPro" id="IPR015943">
    <property type="entry name" value="WD40/YVTN_repeat-like_dom_sf"/>
</dbReference>
<keyword evidence="6" id="KW-0804">Transcription</keyword>
<dbReference type="CDD" id="cd00082">
    <property type="entry name" value="HisKA"/>
    <property type="match status" value="1"/>
</dbReference>
<comment type="caution">
    <text evidence="12">The sequence shown here is derived from an EMBL/GenBank/DDBJ whole genome shotgun (WGS) entry which is preliminary data.</text>
</comment>
<dbReference type="GO" id="GO:0043565">
    <property type="term" value="F:sequence-specific DNA binding"/>
    <property type="evidence" value="ECO:0007669"/>
    <property type="project" value="InterPro"/>
</dbReference>
<dbReference type="Gene3D" id="2.60.40.10">
    <property type="entry name" value="Immunoglobulins"/>
    <property type="match status" value="1"/>
</dbReference>
<dbReference type="InterPro" id="IPR009057">
    <property type="entry name" value="Homeodomain-like_sf"/>
</dbReference>
<sequence>MRPIFLFVFSIICFVVFPQQQPEWKEIKEIYGLPSNKVFKRLEAHNGGAWFATENGLAFFDGYVTNEVQLVLGDSNYSKLPVYNIETGPDKNLWLATKSGLLIYNPQLQELINHKLDDNRPVEKTLFINDNRVLISYYHGFYDVKLNSSFLPESVIDYPLSDLTEQENCYIHTFYVDQADQLYISIIGKGVYKGPLENLDNWYQFKKIKYSEATDSSDFIVCQEITSYDPQLLLFNYVKEGLYLYNVSQDKFIPVKGLNYLDSPSFSTITRFTLLNNKELYFTQIHSGLQKADLSDLNKIKTEQYSFKSIPDFNFWDNPVSSIQVKNNILWLTTIGEGIKYAVLNNPGINIHSLKDYLPQKTFLYAVKAIGDDQVWVGSYGNGLLKVDIDKNNFESIKNFNLNNNALNLPSDSINDIYISSRNELWIATTNGLALYNNGEERMLQIDQKPMIPDKVFNHSSIKTNSISSNNVNYIFEDKGNTIYLTSSSGINIYQENGSFLNHFNNNGLPILKYDKDIYFSDFLSDGSLVMTGDWIAGWFKDHELLSYQQLFNTDNRGAIYHSINDEDNISWLGTSRGLLKYDGKSGKTIDFKGKAYFANKKVNAIIKYSDHLWLGTNQGLFAYNTKTGAIHSFDLTESEGWPYFHYGSVDANSSNIFFGTNKGIVVIDPVKAIKNTILCEDKCNIFLSTITKNQNQSVNPEVLIKGNTVKYDPVTIDYGDIIDLRLGFPTHHVEKGAHLQYSISDSVWVDIGLSTPRVLLHNLSPGEYPLEFRALSVSGEEISNASMNLTVLPPVYLRWWALGIYLSLAVAIVFVGVKSKINTVKRKEKDKQDKAFLQKKQEINDLKFQFISNISHEFRTPLTLMLNDIQSLKNKVNEEGATEKLEINAKRLKRLANEMLDLKGLNTEKLKLTVGEYDVVEFIKSICSLFEGLAQDRSITFKIDSVKPSIDLWFNPHQFEKVVYNLLSNAFKFTPEGGSITVEINKVENCAFEHKRLLGLNNCITIEVKDSGPGISVKDLESIFSPDYSNVPSEPTHFDSSGIGLYLCRKIVDLHFGDIKAENLLEGGASFLVRIPEGNYHYDRDQLELNKNKLAASGLKGVVKTETPILDLSNKIVLTIEDNEDINIMLQNILSPIYKHKSAKNGVEGLEKAKALIPDLVVTDISMPGKNGMVVIKELKSNPLLSHIPIIVLTSYADDERRVAVLNEGVDAFIRKPFDQEVLIARINNLLLSRQQLKDMFSDGSANFNDLVNQSPDTDLLKRTITLIDKHMDDPDFDVTALASGLKVSRSLLYNKIPSLTNYSPKDFIHVMRVRRAAKYLRTGRFRVNEVSDEVGYNTQKNFRKYFKNYFGVTPTDYLKNNS</sequence>
<evidence type="ECO:0000256" key="2">
    <source>
        <dbReference type="ARBA" id="ARBA00012438"/>
    </source>
</evidence>
<dbReference type="SMART" id="SM00387">
    <property type="entry name" value="HATPase_c"/>
    <property type="match status" value="1"/>
</dbReference>
<feature type="domain" description="Response regulatory" evidence="11">
    <location>
        <begin position="1117"/>
        <end position="1232"/>
    </location>
</feature>
<keyword evidence="4" id="KW-0805">Transcription regulation</keyword>
<accession>A0A848IV61</accession>
<dbReference type="SMART" id="SM00448">
    <property type="entry name" value="REC"/>
    <property type="match status" value="1"/>
</dbReference>
<feature type="domain" description="Histidine kinase" evidence="10">
    <location>
        <begin position="854"/>
        <end position="1080"/>
    </location>
</feature>
<evidence type="ECO:0000313" key="12">
    <source>
        <dbReference type="EMBL" id="NMM47121.1"/>
    </source>
</evidence>
<organism evidence="12 13">
    <name type="scientific">Marinigracilibium pacificum</name>
    <dbReference type="NCBI Taxonomy" id="2729599"/>
    <lineage>
        <taxon>Bacteria</taxon>
        <taxon>Pseudomonadati</taxon>
        <taxon>Bacteroidota</taxon>
        <taxon>Cytophagia</taxon>
        <taxon>Cytophagales</taxon>
        <taxon>Flammeovirgaceae</taxon>
        <taxon>Marinigracilibium</taxon>
    </lineage>
</organism>
<dbReference type="Proteomes" id="UP000559010">
    <property type="component" value="Unassembled WGS sequence"/>
</dbReference>
<dbReference type="Gene3D" id="2.130.10.10">
    <property type="entry name" value="YVTN repeat-like/Quinoprotein amine dehydrogenase"/>
    <property type="match status" value="3"/>
</dbReference>
<gene>
    <name evidence="12" type="ORF">HH304_01825</name>
</gene>
<dbReference type="GO" id="GO:0003700">
    <property type="term" value="F:DNA-binding transcription factor activity"/>
    <property type="evidence" value="ECO:0007669"/>
    <property type="project" value="InterPro"/>
</dbReference>
<dbReference type="InterPro" id="IPR003594">
    <property type="entry name" value="HATPase_dom"/>
</dbReference>
<feature type="domain" description="HTH araC/xylS-type" evidence="9">
    <location>
        <begin position="1263"/>
        <end position="1362"/>
    </location>
</feature>
<protein>
    <recommendedName>
        <fullName evidence="2">histidine kinase</fullName>
        <ecNumber evidence="2">2.7.13.3</ecNumber>
    </recommendedName>
</protein>
<dbReference type="PROSITE" id="PS01124">
    <property type="entry name" value="HTH_ARAC_FAMILY_2"/>
    <property type="match status" value="1"/>
</dbReference>
<comment type="catalytic activity">
    <reaction evidence="1">
        <text>ATP + protein L-histidine = ADP + protein N-phospho-L-histidine.</text>
        <dbReference type="EC" id="2.7.13.3"/>
    </reaction>
</comment>
<evidence type="ECO:0000256" key="6">
    <source>
        <dbReference type="ARBA" id="ARBA00023163"/>
    </source>
</evidence>
<evidence type="ECO:0000259" key="11">
    <source>
        <dbReference type="PROSITE" id="PS50110"/>
    </source>
</evidence>
<dbReference type="Pfam" id="PF02518">
    <property type="entry name" value="HATPase_c"/>
    <property type="match status" value="1"/>
</dbReference>
<reference evidence="12 13" key="1">
    <citation type="submission" date="2020-04" db="EMBL/GenBank/DDBJ databases">
        <title>Flammeovirgaceae bacterium KN852 isolated from deep sea.</title>
        <authorList>
            <person name="Zhang D.-C."/>
        </authorList>
    </citation>
    <scope>NUCLEOTIDE SEQUENCE [LARGE SCALE GENOMIC DNA]</scope>
    <source>
        <strain evidence="12 13">KN852</strain>
    </source>
</reference>
<evidence type="ECO:0000256" key="3">
    <source>
        <dbReference type="ARBA" id="ARBA00022553"/>
    </source>
</evidence>
<evidence type="ECO:0000259" key="10">
    <source>
        <dbReference type="PROSITE" id="PS50109"/>
    </source>
</evidence>
<keyword evidence="5" id="KW-0238">DNA-binding</keyword>
<dbReference type="InterPro" id="IPR013783">
    <property type="entry name" value="Ig-like_fold"/>
</dbReference>
<dbReference type="PROSITE" id="PS50109">
    <property type="entry name" value="HIS_KIN"/>
    <property type="match status" value="1"/>
</dbReference>
<dbReference type="Gene3D" id="3.40.50.2300">
    <property type="match status" value="1"/>
</dbReference>
<keyword evidence="8" id="KW-0812">Transmembrane</keyword>
<feature type="modified residue" description="4-aspartylphosphate" evidence="7">
    <location>
        <position position="1165"/>
    </location>
</feature>
<dbReference type="Gene3D" id="1.10.10.60">
    <property type="entry name" value="Homeodomain-like"/>
    <property type="match status" value="1"/>
</dbReference>
<keyword evidence="3 7" id="KW-0597">Phosphoprotein</keyword>
<dbReference type="InterPro" id="IPR036890">
    <property type="entry name" value="HATPase_C_sf"/>
</dbReference>
<dbReference type="PANTHER" id="PTHR43547">
    <property type="entry name" value="TWO-COMPONENT HISTIDINE KINASE"/>
    <property type="match status" value="1"/>
</dbReference>
<dbReference type="Pfam" id="PF12833">
    <property type="entry name" value="HTH_18"/>
    <property type="match status" value="1"/>
</dbReference>
<evidence type="ECO:0000259" key="9">
    <source>
        <dbReference type="PROSITE" id="PS01124"/>
    </source>
</evidence>
<dbReference type="PRINTS" id="PR00344">
    <property type="entry name" value="BCTRLSENSOR"/>
</dbReference>
<dbReference type="InterPro" id="IPR018062">
    <property type="entry name" value="HTH_AraC-typ_CS"/>
</dbReference>
<dbReference type="InterPro" id="IPR001789">
    <property type="entry name" value="Sig_transdc_resp-reg_receiver"/>
</dbReference>
<evidence type="ECO:0000256" key="8">
    <source>
        <dbReference type="SAM" id="Phobius"/>
    </source>
</evidence>
<keyword evidence="8" id="KW-1133">Transmembrane helix</keyword>
<name>A0A848IV61_9BACT</name>
<dbReference type="EMBL" id="JABBNU010000001">
    <property type="protein sequence ID" value="NMM47121.1"/>
    <property type="molecule type" value="Genomic_DNA"/>
</dbReference>
<dbReference type="SUPFAM" id="SSF46689">
    <property type="entry name" value="Homeodomain-like"/>
    <property type="match status" value="1"/>
</dbReference>
<dbReference type="Pfam" id="PF00072">
    <property type="entry name" value="Response_reg"/>
    <property type="match status" value="1"/>
</dbReference>
<dbReference type="RefSeq" id="WP_169677734.1">
    <property type="nucleotide sequence ID" value="NZ_JABBNU010000001.1"/>
</dbReference>
<dbReference type="PANTHER" id="PTHR43547:SF2">
    <property type="entry name" value="HYBRID SIGNAL TRANSDUCTION HISTIDINE KINASE C"/>
    <property type="match status" value="1"/>
</dbReference>
<dbReference type="InterPro" id="IPR011006">
    <property type="entry name" value="CheY-like_superfamily"/>
</dbReference>
<dbReference type="SUPFAM" id="SSF47384">
    <property type="entry name" value="Homodimeric domain of signal transducing histidine kinase"/>
    <property type="match status" value="1"/>
</dbReference>
<dbReference type="InterPro" id="IPR004358">
    <property type="entry name" value="Sig_transdc_His_kin-like_C"/>
</dbReference>
<proteinExistence type="predicted"/>
<evidence type="ECO:0000313" key="13">
    <source>
        <dbReference type="Proteomes" id="UP000559010"/>
    </source>
</evidence>